<dbReference type="RefSeq" id="WP_074867322.1">
    <property type="nucleotide sequence ID" value="NZ_FOAS01000007.1"/>
</dbReference>
<dbReference type="EMBL" id="FOAS01000007">
    <property type="protein sequence ID" value="SEL05323.1"/>
    <property type="molecule type" value="Genomic_DNA"/>
</dbReference>
<dbReference type="SMART" id="SM01204">
    <property type="entry name" value="FIST_C"/>
    <property type="match status" value="1"/>
</dbReference>
<keyword evidence="4" id="KW-1185">Reference proteome</keyword>
<dbReference type="InterPro" id="IPR013702">
    <property type="entry name" value="FIST_domain_N"/>
</dbReference>
<evidence type="ECO:0000259" key="2">
    <source>
        <dbReference type="SMART" id="SM01204"/>
    </source>
</evidence>
<organism evidence="3 4">
    <name type="scientific">Atopomonas hussainii</name>
    <dbReference type="NCBI Taxonomy" id="1429083"/>
    <lineage>
        <taxon>Bacteria</taxon>
        <taxon>Pseudomonadati</taxon>
        <taxon>Pseudomonadota</taxon>
        <taxon>Gammaproteobacteria</taxon>
        <taxon>Pseudomonadales</taxon>
        <taxon>Pseudomonadaceae</taxon>
        <taxon>Atopomonas</taxon>
    </lineage>
</organism>
<evidence type="ECO:0000313" key="3">
    <source>
        <dbReference type="EMBL" id="SEL05323.1"/>
    </source>
</evidence>
<dbReference type="PANTHER" id="PTHR40252:SF2">
    <property type="entry name" value="BLR0328 PROTEIN"/>
    <property type="match status" value="1"/>
</dbReference>
<feature type="domain" description="FIST" evidence="1">
    <location>
        <begin position="17"/>
        <end position="209"/>
    </location>
</feature>
<dbReference type="AlphaFoldDB" id="A0A1H7M270"/>
<protein>
    <submittedName>
        <fullName evidence="3">Uncharacterized conserved protein, contains FIST_N domain</fullName>
    </submittedName>
</protein>
<reference evidence="3 4" key="1">
    <citation type="submission" date="2016-10" db="EMBL/GenBank/DDBJ databases">
        <authorList>
            <person name="de Groot N.N."/>
        </authorList>
    </citation>
    <scope>NUCLEOTIDE SEQUENCE [LARGE SCALE GENOMIC DNA]</scope>
    <source>
        <strain evidence="3 4">JCM 19513</strain>
    </source>
</reference>
<evidence type="ECO:0000313" key="4">
    <source>
        <dbReference type="Proteomes" id="UP000185766"/>
    </source>
</evidence>
<dbReference type="STRING" id="1429083.GCA_001885685_01586"/>
<feature type="domain" description="FIST C-domain" evidence="2">
    <location>
        <begin position="210"/>
        <end position="349"/>
    </location>
</feature>
<dbReference type="InterPro" id="IPR019494">
    <property type="entry name" value="FIST_C"/>
</dbReference>
<dbReference type="Pfam" id="PF10442">
    <property type="entry name" value="FIST_C"/>
    <property type="match status" value="1"/>
</dbReference>
<evidence type="ECO:0000259" key="1">
    <source>
        <dbReference type="SMART" id="SM00897"/>
    </source>
</evidence>
<name>A0A1H7M270_9GAMM</name>
<gene>
    <name evidence="3" type="ORF">SAMN05216214_107193</name>
</gene>
<dbReference type="PANTHER" id="PTHR40252">
    <property type="entry name" value="BLR0328 PROTEIN"/>
    <property type="match status" value="1"/>
</dbReference>
<sequence>MQVMQYLNDLPANAQPDVQLVLAFAQPDAYRSRVADLRAAFPNALLAGCSSAGLIAGEQVDDFPLVATAVQFERCRISHAWVDLTDHQNDCQRAGHALAAQLPHSDLRHVLLFAEGLQVNGSALVSGMLSALPEGVLVTGGLAGDGERFGQTFVYCNEQVGSRALLAVGLYGDALQIGHGSQGGWDSFGPERLITRSEGNVLYSLDEQPALELYKRYLGEHASELPAIGLKFPLCLRGPAGKPGVVRAILAVNESDGSMTFAGDMPEGTYARLMRANFERLLDGAAGAAEHSLQSLRGSNAQLALLISCVGRRVVLGQAVEEEVEAVRATLGEQPVLCGFYSYGEISPLQDTTTCSLHNQTMTITLFGEA</sequence>
<dbReference type="SMART" id="SM00897">
    <property type="entry name" value="FIST"/>
    <property type="match status" value="1"/>
</dbReference>
<proteinExistence type="predicted"/>
<dbReference type="Pfam" id="PF08495">
    <property type="entry name" value="FIST"/>
    <property type="match status" value="1"/>
</dbReference>
<dbReference type="Proteomes" id="UP000185766">
    <property type="component" value="Unassembled WGS sequence"/>
</dbReference>
<accession>A0A1H7M270</accession>